<evidence type="ECO:0000313" key="6">
    <source>
        <dbReference type="Proteomes" id="UP000549343"/>
    </source>
</evidence>
<evidence type="ECO:0000256" key="2">
    <source>
        <dbReference type="ARBA" id="ARBA00022602"/>
    </source>
</evidence>
<protein>
    <recommendedName>
        <fullName evidence="8">Prenyltransferase</fullName>
    </recommendedName>
</protein>
<evidence type="ECO:0000313" key="7">
    <source>
        <dbReference type="Proteomes" id="UP001501427"/>
    </source>
</evidence>
<reference evidence="4" key="3">
    <citation type="submission" date="2023-12" db="EMBL/GenBank/DDBJ databases">
        <authorList>
            <person name="Sun Q."/>
            <person name="Inoue M."/>
        </authorList>
    </citation>
    <scope>NUCLEOTIDE SEQUENCE</scope>
    <source>
        <strain evidence="4">JCM 10667</strain>
    </source>
</reference>
<comment type="caution">
    <text evidence="5">The sequence shown here is derived from an EMBL/GenBank/DDBJ whole genome shotgun (WGS) entry which is preliminary data.</text>
</comment>
<dbReference type="SFLD" id="SFLDS00036">
    <property type="entry name" value="Aromatic_Prenyltransferase"/>
    <property type="match status" value="1"/>
</dbReference>
<evidence type="ECO:0000256" key="1">
    <source>
        <dbReference type="ARBA" id="ARBA00005368"/>
    </source>
</evidence>
<comment type="similarity">
    <text evidence="1">Belongs to the aromatic prenyltransferase family.</text>
</comment>
<evidence type="ECO:0008006" key="8">
    <source>
        <dbReference type="Google" id="ProtNLM"/>
    </source>
</evidence>
<dbReference type="Proteomes" id="UP000549343">
    <property type="component" value="Unassembled WGS sequence"/>
</dbReference>
<accession>A0A7W7ICU7</accession>
<organism evidence="5 6">
    <name type="scientific">Actinomadura livida</name>
    <dbReference type="NCBI Taxonomy" id="79909"/>
    <lineage>
        <taxon>Bacteria</taxon>
        <taxon>Bacillati</taxon>
        <taxon>Actinomycetota</taxon>
        <taxon>Actinomycetes</taxon>
        <taxon>Streptosporangiales</taxon>
        <taxon>Thermomonosporaceae</taxon>
        <taxon>Actinomadura</taxon>
    </lineage>
</organism>
<dbReference type="Proteomes" id="UP001501427">
    <property type="component" value="Unassembled WGS sequence"/>
</dbReference>
<sequence>MAGTAELEALYSDIEKAAGLLDEPCSRDAVWPILTAYADALPPHAQMAYRVATNSAGLDFRIASLAPDLHPYALALANGLTEKTDHPVGDLLSDIQDRFPLDYHGVDFGVVGGFKKTWTFFPLNNLQKVTELADLPSMPRSLSENLEFFTRNGLDGKTSLIGIDYPSRTLNIYFLGSPPEMREPDAVRSMMREHGLAEPSEQMLTLAQQATGYYTTLSWDSSKIERITFAVVVRDLDAFPAGVEVDPKIEKFAKDVPYTYAPATRKGIYGVTAAPSGEYYKLQSWYQMPPQMVQMLAPDAG</sequence>
<dbReference type="RefSeq" id="WP_184883595.1">
    <property type="nucleotide sequence ID" value="NZ_BAAAHD010000025.1"/>
</dbReference>
<evidence type="ECO:0000256" key="3">
    <source>
        <dbReference type="ARBA" id="ARBA00022679"/>
    </source>
</evidence>
<dbReference type="SUPFAM" id="SSF143492">
    <property type="entry name" value="Prenyltransferase-like"/>
    <property type="match status" value="1"/>
</dbReference>
<dbReference type="CDD" id="cd13931">
    <property type="entry name" value="PT-CloQ_NphB"/>
    <property type="match status" value="1"/>
</dbReference>
<keyword evidence="2" id="KW-0637">Prenyltransferase</keyword>
<dbReference type="GO" id="GO:0004659">
    <property type="term" value="F:prenyltransferase activity"/>
    <property type="evidence" value="ECO:0007669"/>
    <property type="project" value="UniProtKB-KW"/>
</dbReference>
<evidence type="ECO:0000313" key="4">
    <source>
        <dbReference type="EMBL" id="GAA0565693.1"/>
    </source>
</evidence>
<reference evidence="5 6" key="2">
    <citation type="submission" date="2020-08" db="EMBL/GenBank/DDBJ databases">
        <title>Sequencing the genomes of 1000 actinobacteria strains.</title>
        <authorList>
            <person name="Klenk H.-P."/>
        </authorList>
    </citation>
    <scope>NUCLEOTIDE SEQUENCE [LARGE SCALE GENOMIC DNA]</scope>
    <source>
        <strain evidence="5 6">DSM 44772</strain>
    </source>
</reference>
<dbReference type="InterPro" id="IPR033964">
    <property type="entry name" value="ABBA"/>
</dbReference>
<proteinExistence type="inferred from homology"/>
<gene>
    <name evidence="5" type="ORF">F4557_003165</name>
    <name evidence="4" type="ORF">GCM10009546_29930</name>
</gene>
<keyword evidence="3" id="KW-0808">Transferase</keyword>
<dbReference type="AlphaFoldDB" id="A0A7W7ICU7"/>
<dbReference type="EMBL" id="BAAAHD010000025">
    <property type="protein sequence ID" value="GAA0565693.1"/>
    <property type="molecule type" value="Genomic_DNA"/>
</dbReference>
<keyword evidence="7" id="KW-1185">Reference proteome</keyword>
<reference evidence="4 7" key="1">
    <citation type="journal article" date="2019" name="Int. J. Syst. Evol. Microbiol.">
        <title>The Global Catalogue of Microorganisms (GCM) 10K type strain sequencing project: providing services to taxonomists for standard genome sequencing and annotation.</title>
        <authorList>
            <consortium name="The Broad Institute Genomics Platform"/>
            <consortium name="The Broad Institute Genome Sequencing Center for Infectious Disease"/>
            <person name="Wu L."/>
            <person name="Ma J."/>
        </authorList>
    </citation>
    <scope>NUCLEOTIDE SEQUENCE [LARGE SCALE GENOMIC DNA]</scope>
    <source>
        <strain evidence="4 7">JCM 10667</strain>
    </source>
</reference>
<evidence type="ECO:0000313" key="5">
    <source>
        <dbReference type="EMBL" id="MBB4774747.1"/>
    </source>
</evidence>
<dbReference type="EMBL" id="JACHMV010000001">
    <property type="protein sequence ID" value="MBB4774747.1"/>
    <property type="molecule type" value="Genomic_DNA"/>
</dbReference>
<dbReference type="InterPro" id="IPR036239">
    <property type="entry name" value="PrenylTrfase-like_sf"/>
</dbReference>
<dbReference type="Pfam" id="PF11468">
    <property type="entry name" value="PTase_Orf2"/>
    <property type="match status" value="1"/>
</dbReference>
<dbReference type="InterPro" id="IPR020965">
    <property type="entry name" value="Prenyltransferase_CloQ"/>
</dbReference>
<dbReference type="SFLD" id="SFLDG01163">
    <property type="entry name" value="II"/>
    <property type="match status" value="1"/>
</dbReference>
<name>A0A7W7ICU7_9ACTN</name>